<keyword evidence="3" id="KW-0560">Oxidoreductase</keyword>
<evidence type="ECO:0000256" key="1">
    <source>
        <dbReference type="ARBA" id="ARBA00010139"/>
    </source>
</evidence>
<dbReference type="SUPFAM" id="SSF51905">
    <property type="entry name" value="FAD/NAD(P)-binding domain"/>
    <property type="match status" value="2"/>
</dbReference>
<dbReference type="Gene3D" id="3.50.50.60">
    <property type="entry name" value="FAD/NAD(P)-binding domain"/>
    <property type="match status" value="2"/>
</dbReference>
<dbReference type="AlphaFoldDB" id="G8GV74"/>
<feature type="region of interest" description="Disordered" evidence="2">
    <location>
        <begin position="215"/>
        <end position="242"/>
    </location>
</feature>
<evidence type="ECO:0000256" key="2">
    <source>
        <dbReference type="SAM" id="MobiDB-lite"/>
    </source>
</evidence>
<dbReference type="PANTHER" id="PTHR42877">
    <property type="entry name" value="L-ORNITHINE N(5)-MONOOXYGENASE-RELATED"/>
    <property type="match status" value="1"/>
</dbReference>
<dbReference type="InterPro" id="IPR051209">
    <property type="entry name" value="FAD-bind_Monooxygenase_sf"/>
</dbReference>
<dbReference type="SMR" id="G8GV74"/>
<proteinExistence type="inferred from homology"/>
<sequence>MDTSQQKRRCVIIGAGVSGILMACKLETHLGEFVDFHVLEKNPELGGTWYENRYPGCACDVPSHSYQYSFAPNPSWSKIYSPSEEIQAYLKKVVSHFGLEKRIQYGVEVVSADWDEASSTWAVGLKHGTTMKCDVLINAGGILHKPRWPEIEGLDRFKGALVHTAAWDKTLDLAGKTVGLVGSGSSAIQVLPHLQPICSSIRMYIRTPAWIAPSTMEKKEDPGPSNRDYTSDEKASFRQDPESYAEMRSAIDAQYNGIFPALFKSSPEQRHLRQVLEARMRSLVRDEALRDRLVPRFEVGCGRVNPHEDFLRGIQEENVTPVFDAIEAVTQNGIVSGGVEHPVDAIVAATGFDNSFRPRFPLRGRHGVDLADLWAEDPVSYFGTAVAGFPNYLTFLGPNTHIANGAFMGPLESTSDYFIRLLQRAIRFGASTFDVRPEAQADFDRRIHSFMGNMAWTGSCRSWYKSRRSGKVTALWPGSSLHYMQVLAEDRWEDYDWTYRRPRYEYWSKGLSWIEDPEGDRLGVQIQRSRETMTTIAGTDAHLAFYIKQTAPLPE</sequence>
<reference evidence="3" key="1">
    <citation type="submission" date="2011-06" db="EMBL/GenBank/DDBJ databases">
        <authorList>
            <person name="Florea S."/>
            <person name="Johnson R.D."/>
            <person name="Panaccione D.G."/>
            <person name="Voisey C.R."/>
            <person name="Schardl C.L."/>
        </authorList>
    </citation>
    <scope>NUCLEOTIDE SEQUENCE</scope>
    <source>
        <strain evidence="3">RRC-1481</strain>
    </source>
</reference>
<accession>G8GV74</accession>
<dbReference type="PROSITE" id="PS51257">
    <property type="entry name" value="PROKAR_LIPOPROTEIN"/>
    <property type="match status" value="1"/>
</dbReference>
<dbReference type="EMBL" id="JN186800">
    <property type="protein sequence ID" value="AET79193.1"/>
    <property type="molecule type" value="Genomic_DNA"/>
</dbReference>
<comment type="similarity">
    <text evidence="1">Belongs to the FAD-binding monooxygenase family.</text>
</comment>
<dbReference type="PANTHER" id="PTHR42877:SF1">
    <property type="entry name" value="FAD-BINDING MONOOXYGENASE STCW"/>
    <property type="match status" value="1"/>
</dbReference>
<organism evidence="3">
    <name type="scientific">Claviceps paspali</name>
    <name type="common">Rye ergot fungus</name>
    <dbReference type="NCBI Taxonomy" id="40601"/>
    <lineage>
        <taxon>Eukaryota</taxon>
        <taxon>Fungi</taxon>
        <taxon>Dikarya</taxon>
        <taxon>Ascomycota</taxon>
        <taxon>Pezizomycotina</taxon>
        <taxon>Sordariomycetes</taxon>
        <taxon>Hypocreomycetidae</taxon>
        <taxon>Hypocreales</taxon>
        <taxon>Clavicipitaceae</taxon>
        <taxon>Claviceps</taxon>
    </lineage>
</organism>
<evidence type="ECO:0000313" key="3">
    <source>
        <dbReference type="EMBL" id="AET79193.1"/>
    </source>
</evidence>
<dbReference type="Pfam" id="PF13738">
    <property type="entry name" value="Pyr_redox_3"/>
    <property type="match status" value="1"/>
</dbReference>
<keyword evidence="3" id="KW-0503">Monooxygenase</keyword>
<gene>
    <name evidence="3" type="primary">easO</name>
</gene>
<feature type="compositionally biased region" description="Basic and acidic residues" evidence="2">
    <location>
        <begin position="229"/>
        <end position="241"/>
    </location>
</feature>
<name>G8GV74_CLAPA</name>
<protein>
    <submittedName>
        <fullName evidence="3">Putative FAD-containing monooxygenase</fullName>
    </submittedName>
</protein>
<dbReference type="GO" id="GO:0004497">
    <property type="term" value="F:monooxygenase activity"/>
    <property type="evidence" value="ECO:0007669"/>
    <property type="project" value="UniProtKB-KW"/>
</dbReference>
<dbReference type="InterPro" id="IPR036188">
    <property type="entry name" value="FAD/NAD-bd_sf"/>
</dbReference>